<organism evidence="1 2">
    <name type="scientific">Candidatus Methanofastidiosum methylothiophilum</name>
    <dbReference type="NCBI Taxonomy" id="1705564"/>
    <lineage>
        <taxon>Archaea</taxon>
        <taxon>Methanobacteriati</taxon>
        <taxon>Methanobacteriota</taxon>
        <taxon>Stenosarchaea group</taxon>
        <taxon>Candidatus Methanofastidiosia</taxon>
        <taxon>Candidatus Methanofastidiosales</taxon>
        <taxon>Candidatus Methanofastidiosaceae</taxon>
        <taxon>Candidatus Methanofastidiosum</taxon>
    </lineage>
</organism>
<protein>
    <recommendedName>
        <fullName evidence="3">DUF530 domain-containing protein</fullName>
    </recommendedName>
</protein>
<dbReference type="InterPro" id="IPR007503">
    <property type="entry name" value="DUF530"/>
</dbReference>
<accession>A0A150J6J7</accession>
<gene>
    <name evidence="1" type="ORF">AMQ74_00584</name>
</gene>
<name>A0A150J6J7_9EURY</name>
<evidence type="ECO:0000313" key="2">
    <source>
        <dbReference type="Proteomes" id="UP000075578"/>
    </source>
</evidence>
<dbReference type="Proteomes" id="UP000075578">
    <property type="component" value="Unassembled WGS sequence"/>
</dbReference>
<proteinExistence type="predicted"/>
<dbReference type="AlphaFoldDB" id="A0A150J6J7"/>
<dbReference type="Pfam" id="PF04409">
    <property type="entry name" value="DUF530"/>
    <property type="match status" value="1"/>
</dbReference>
<comment type="caution">
    <text evidence="1">The sequence shown here is derived from an EMBL/GenBank/DDBJ whole genome shotgun (WGS) entry which is preliminary data.</text>
</comment>
<reference evidence="1 2" key="1">
    <citation type="journal article" date="2016" name="ISME J.">
        <title>Chasing the elusive Euryarchaeota class WSA2: genomes reveal a uniquely fastidious methyl-reducing methanogen.</title>
        <authorList>
            <person name="Nobu M.K."/>
            <person name="Narihiro T."/>
            <person name="Kuroda K."/>
            <person name="Mei R."/>
            <person name="Liu W.T."/>
        </authorList>
    </citation>
    <scope>NUCLEOTIDE SEQUENCE [LARGE SCALE GENOMIC DNA]</scope>
    <source>
        <strain evidence="1">U1lsi0528_Bin089</strain>
    </source>
</reference>
<dbReference type="EMBL" id="LNGD01000022">
    <property type="protein sequence ID" value="KYC52882.1"/>
    <property type="molecule type" value="Genomic_DNA"/>
</dbReference>
<sequence length="384" mass="44807">MSLISKISNYLDSLNYRIDPEKLKDSKYFLDSYLKLKIDYEELISIRRKIEFLGYQNPYFVIKGIKDAQDPYFRKRAMEKKICFDNVQHAIAAHRVAIGQLIDAMAFENNDVIYAGHEAIKFIENGGGGKFIFNPDGVYRLEILRYLSFSGEYMKTLFSLTKLERENYRKIMDMLGDKSKSKPSIKKRIPQEFGMMGHKEYSPLKKEMSQFKRDAYDETIDLGRPPIYDKNIRKVLSIAYAPFGVDAICEDIALFYLKKTYMERKIYGGPFPTIDPDPNEALLGRFYKTVILKEEMMNTLRDMNLKEKNSLVAAISYYLVSEDYEKTLLFFSLDSRELESALIRAENYGVIPKENKYLLEKIVQKGEKKDITKKFLEELKGAHD</sequence>
<evidence type="ECO:0000313" key="1">
    <source>
        <dbReference type="EMBL" id="KYC52882.1"/>
    </source>
</evidence>
<evidence type="ECO:0008006" key="3">
    <source>
        <dbReference type="Google" id="ProtNLM"/>
    </source>
</evidence>